<dbReference type="SUPFAM" id="SSF55797">
    <property type="entry name" value="PR-1-like"/>
    <property type="match status" value="1"/>
</dbReference>
<dbReference type="InterPro" id="IPR014044">
    <property type="entry name" value="CAP_dom"/>
</dbReference>
<evidence type="ECO:0000259" key="2">
    <source>
        <dbReference type="Pfam" id="PF00188"/>
    </source>
</evidence>
<dbReference type="CDD" id="cd05379">
    <property type="entry name" value="CAP_bacterial"/>
    <property type="match status" value="1"/>
</dbReference>
<evidence type="ECO:0000313" key="3">
    <source>
        <dbReference type="EMBL" id="OEJ75021.1"/>
    </source>
</evidence>
<dbReference type="OrthoDB" id="9783944at2"/>
<feature type="region of interest" description="Disordered" evidence="1">
    <location>
        <begin position="33"/>
        <end position="59"/>
    </location>
</feature>
<dbReference type="Gene3D" id="3.40.33.10">
    <property type="entry name" value="CAP"/>
    <property type="match status" value="1"/>
</dbReference>
<dbReference type="AlphaFoldDB" id="A0A1E5QKB4"/>
<comment type="caution">
    <text evidence="3">The sequence shown here is derived from an EMBL/GenBank/DDBJ whole genome shotgun (WGS) entry which is preliminary data.</text>
</comment>
<protein>
    <recommendedName>
        <fullName evidence="2">SCP domain-containing protein</fullName>
    </recommendedName>
</protein>
<dbReference type="PROSITE" id="PS51257">
    <property type="entry name" value="PROKAR_LIPOPROTEIN"/>
    <property type="match status" value="1"/>
</dbReference>
<dbReference type="EMBL" id="MJGC01000057">
    <property type="protein sequence ID" value="OEJ75021.1"/>
    <property type="molecule type" value="Genomic_DNA"/>
</dbReference>
<sequence length="187" mass="20535">MAKNFSRFSQSALLSLLTLGVVGCQPLWEALSPLATPPAETPTQTSPPPDASVQPPENGAMEAAVRQEINQIRQQNGLNALEHNEQLAEVARQYSQLMARDNFFSHTGSDGSTLTQRVQAGGVSYRVVGENLFKSTNAPEPVPLAVDGWMKSQGHRENILRPVFTETGIGVWREGNTYYITQLFLRP</sequence>
<feature type="domain" description="SCP" evidence="2">
    <location>
        <begin position="68"/>
        <end position="184"/>
    </location>
</feature>
<dbReference type="STRING" id="1781255.BH720_11845"/>
<organism evidence="3">
    <name type="scientific">Desertifilum tharense IPPAS B-1220</name>
    <dbReference type="NCBI Taxonomy" id="1781255"/>
    <lineage>
        <taxon>Bacteria</taxon>
        <taxon>Bacillati</taxon>
        <taxon>Cyanobacteriota</taxon>
        <taxon>Cyanophyceae</taxon>
        <taxon>Desertifilales</taxon>
        <taxon>Desertifilaceae</taxon>
        <taxon>Desertifilum</taxon>
    </lineage>
</organism>
<gene>
    <name evidence="3" type="ORF">BH720_11845</name>
</gene>
<dbReference type="Pfam" id="PF00188">
    <property type="entry name" value="CAP"/>
    <property type="match status" value="1"/>
</dbReference>
<reference evidence="3" key="1">
    <citation type="submission" date="2016-09" db="EMBL/GenBank/DDBJ databases">
        <title>Draft genome of thermotolerant cyanobacterium Desertifilum sp. strain IPPAS B-1220.</title>
        <authorList>
            <person name="Sinetova M.A."/>
            <person name="Bolakhan K."/>
            <person name="Zayadan B.K."/>
            <person name="Mironov K.S."/>
            <person name="Ustinova V."/>
            <person name="Kupriyanova E.V."/>
            <person name="Sidorov R.A."/>
            <person name="Skrypnik A.N."/>
            <person name="Gogoleva N.E."/>
            <person name="Gogolev Y.V."/>
            <person name="Los D.A."/>
        </authorList>
    </citation>
    <scope>NUCLEOTIDE SEQUENCE [LARGE SCALE GENOMIC DNA]</scope>
    <source>
        <strain evidence="3">IPPAS B-1220</strain>
    </source>
</reference>
<dbReference type="InterPro" id="IPR035940">
    <property type="entry name" value="CAP_sf"/>
</dbReference>
<dbReference type="PANTHER" id="PTHR31157">
    <property type="entry name" value="SCP DOMAIN-CONTAINING PROTEIN"/>
    <property type="match status" value="1"/>
</dbReference>
<accession>A0A1E5QKB4</accession>
<evidence type="ECO:0000256" key="1">
    <source>
        <dbReference type="SAM" id="MobiDB-lite"/>
    </source>
</evidence>
<feature type="compositionally biased region" description="Pro residues" evidence="1">
    <location>
        <begin position="35"/>
        <end position="50"/>
    </location>
</feature>
<dbReference type="PANTHER" id="PTHR31157:SF1">
    <property type="entry name" value="SCP DOMAIN-CONTAINING PROTEIN"/>
    <property type="match status" value="1"/>
</dbReference>
<proteinExistence type="predicted"/>
<name>A0A1E5QKB4_9CYAN</name>
<dbReference type="RefSeq" id="WP_069967410.1">
    <property type="nucleotide sequence ID" value="NZ_CM124774.1"/>
</dbReference>